<organism evidence="1 2">
    <name type="scientific">Paenisporosarcina quisquiliarum</name>
    <dbReference type="NCBI Taxonomy" id="365346"/>
    <lineage>
        <taxon>Bacteria</taxon>
        <taxon>Bacillati</taxon>
        <taxon>Bacillota</taxon>
        <taxon>Bacilli</taxon>
        <taxon>Bacillales</taxon>
        <taxon>Caryophanaceae</taxon>
        <taxon>Paenisporosarcina</taxon>
    </lineage>
</organism>
<comment type="caution">
    <text evidence="1">The sequence shown here is derived from an EMBL/GenBank/DDBJ whole genome shotgun (WGS) entry which is preliminary data.</text>
</comment>
<evidence type="ECO:0000313" key="1">
    <source>
        <dbReference type="EMBL" id="MCZ8536001.1"/>
    </source>
</evidence>
<name>A0A9X3LFI6_9BACL</name>
<dbReference type="AlphaFoldDB" id="A0A9X3LFI6"/>
<proteinExistence type="predicted"/>
<accession>A0A9X3LFI6</accession>
<reference evidence="1" key="1">
    <citation type="submission" date="2022-05" db="EMBL/GenBank/DDBJ databases">
        <authorList>
            <person name="Colautti A."/>
            <person name="Iacumin L."/>
        </authorList>
    </citation>
    <scope>NUCLEOTIDE SEQUENCE</scope>
    <source>
        <strain evidence="1">SK 55</strain>
    </source>
</reference>
<gene>
    <name evidence="1" type="ORF">M9R32_02195</name>
</gene>
<dbReference type="Proteomes" id="UP001152173">
    <property type="component" value="Unassembled WGS sequence"/>
</dbReference>
<dbReference type="RefSeq" id="WP_269925097.1">
    <property type="nucleotide sequence ID" value="NZ_JAMKBJ010000001.1"/>
</dbReference>
<sequence>MYAKKMEGLESQYREFKIDFKGEIYSRPFWVNVTNPSYAPEIYFEDINKDNKDELIIILTLGYGTDALLQEVYVYGYTNGLANVIVDDPMAIIYKNVKTKLSNEEAKLRIGNKEYKVNITPLDVEPKNLNEDIGFGSIIKYEVKDHQLTATIPAQISPAGFIGQLVIVYEYRDKMYQAKSIEFQPSALLTPLME</sequence>
<dbReference type="EMBL" id="JAMKBJ010000001">
    <property type="protein sequence ID" value="MCZ8536001.1"/>
    <property type="molecule type" value="Genomic_DNA"/>
</dbReference>
<evidence type="ECO:0000313" key="2">
    <source>
        <dbReference type="Proteomes" id="UP001152173"/>
    </source>
</evidence>
<keyword evidence="2" id="KW-1185">Reference proteome</keyword>
<protein>
    <submittedName>
        <fullName evidence="1">Uncharacterized protein</fullName>
    </submittedName>
</protein>